<keyword evidence="4" id="KW-1185">Reference proteome</keyword>
<dbReference type="AlphaFoldDB" id="A0A9N9XVB8"/>
<evidence type="ECO:0000259" key="2">
    <source>
        <dbReference type="Pfam" id="PF00294"/>
    </source>
</evidence>
<dbReference type="Pfam" id="PF00294">
    <property type="entry name" value="PfkB"/>
    <property type="match status" value="1"/>
</dbReference>
<accession>A0A9N9XVB8</accession>
<dbReference type="CDD" id="cd01943">
    <property type="entry name" value="MAK32"/>
    <property type="match status" value="1"/>
</dbReference>
<evidence type="ECO:0000256" key="1">
    <source>
        <dbReference type="SAM" id="MobiDB-lite"/>
    </source>
</evidence>
<dbReference type="InterPro" id="IPR034094">
    <property type="entry name" value="Mak32"/>
</dbReference>
<evidence type="ECO:0000313" key="3">
    <source>
        <dbReference type="EMBL" id="CAG9970623.1"/>
    </source>
</evidence>
<gene>
    <name evidence="3" type="ORF">CBYS24578_00000003</name>
</gene>
<dbReference type="InterPro" id="IPR011611">
    <property type="entry name" value="PfkB_dom"/>
</dbReference>
<dbReference type="PANTHER" id="PTHR47098">
    <property type="entry name" value="PROTEIN MAK32"/>
    <property type="match status" value="1"/>
</dbReference>
<feature type="region of interest" description="Disordered" evidence="1">
    <location>
        <begin position="370"/>
        <end position="395"/>
    </location>
</feature>
<dbReference type="EMBL" id="CABFNO020001240">
    <property type="protein sequence ID" value="CAG9970623.1"/>
    <property type="molecule type" value="Genomic_DNA"/>
</dbReference>
<feature type="domain" description="Carbohydrate kinase PfkB" evidence="2">
    <location>
        <begin position="438"/>
        <end position="485"/>
    </location>
</feature>
<reference evidence="4" key="1">
    <citation type="submission" date="2019-06" db="EMBL/GenBank/DDBJ databases">
        <authorList>
            <person name="Broberg M."/>
        </authorList>
    </citation>
    <scope>NUCLEOTIDE SEQUENCE [LARGE SCALE GENOMIC DNA]</scope>
</reference>
<feature type="compositionally biased region" description="Low complexity" evidence="1">
    <location>
        <begin position="1"/>
        <end position="14"/>
    </location>
</feature>
<organism evidence="3 4">
    <name type="scientific">Clonostachys byssicola</name>
    <dbReference type="NCBI Taxonomy" id="160290"/>
    <lineage>
        <taxon>Eukaryota</taxon>
        <taxon>Fungi</taxon>
        <taxon>Dikarya</taxon>
        <taxon>Ascomycota</taxon>
        <taxon>Pezizomycotina</taxon>
        <taxon>Sordariomycetes</taxon>
        <taxon>Hypocreomycetidae</taxon>
        <taxon>Hypocreales</taxon>
        <taxon>Bionectriaceae</taxon>
        <taxon>Clonostachys</taxon>
    </lineage>
</organism>
<protein>
    <recommendedName>
        <fullName evidence="2">Carbohydrate kinase PfkB domain-containing protein</fullName>
    </recommendedName>
</protein>
<dbReference type="OrthoDB" id="497927at2759"/>
<dbReference type="Gene3D" id="3.40.1190.20">
    <property type="match status" value="1"/>
</dbReference>
<comment type="caution">
    <text evidence="3">The sequence shown here is derived from an EMBL/GenBank/DDBJ whole genome shotgun (WGS) entry which is preliminary data.</text>
</comment>
<dbReference type="PANTHER" id="PTHR47098:SF2">
    <property type="entry name" value="PROTEIN MAK32"/>
    <property type="match status" value="1"/>
</dbReference>
<sequence length="515" mass="55984">MDNAPQQDQPQQDPTGSLDGKPQGIIVLTENLKKPEAQDQQPEAATNPTPEPAKLDRPGQDEKEDEAAISSAPCIDFVTLGMFIIGELAAHPLPIAHTLDPSKPHHFPMVQTWTDDALPPRPITVRLTSIHFLPCKDDIDFAPPKTAVKDILGGAGSYSALGARLFSPPPKSSTVGWVVDKGSDFPASAADIIDSWGTSVVIREDTERLTTRGWNGYVGTSEQRSFKYMTPKKRLTAEDLTPNLLQARAFHLICSPLRCQQLVADISARRKAANPDNYTRPIYIWEPVPDLCTPDELLNCTNTLPVVDICSPNHSELAGFMGDDGLDPETGEISTVSVERACEQLLASMPLQSFTLVVRVGEKGCYIAKNGGRKRQRDPGSSTKRRKKNYVRGGLQPDTDMEALFAGLLQDDDGLVAREEIEVDPGIERWLPAYHQDASKVVDPTGGGNTFLGGLAVALARGHGVEEAAAWGTVAASFAIEQIGVPVLEAGDENKEEKWNGESIQQRLKGFQSRL</sequence>
<evidence type="ECO:0000313" key="4">
    <source>
        <dbReference type="Proteomes" id="UP000754883"/>
    </source>
</evidence>
<dbReference type="Proteomes" id="UP000754883">
    <property type="component" value="Unassembled WGS sequence"/>
</dbReference>
<dbReference type="SUPFAM" id="SSF53613">
    <property type="entry name" value="Ribokinase-like"/>
    <property type="match status" value="1"/>
</dbReference>
<proteinExistence type="predicted"/>
<dbReference type="InterPro" id="IPR029056">
    <property type="entry name" value="Ribokinase-like"/>
</dbReference>
<name>A0A9N9XVB8_9HYPO</name>
<reference evidence="3 4" key="2">
    <citation type="submission" date="2021-10" db="EMBL/GenBank/DDBJ databases">
        <authorList>
            <person name="Piombo E."/>
        </authorList>
    </citation>
    <scope>NUCLEOTIDE SEQUENCE [LARGE SCALE GENOMIC DNA]</scope>
</reference>
<feature type="region of interest" description="Disordered" evidence="1">
    <location>
        <begin position="1"/>
        <end position="68"/>
    </location>
</feature>